<accession>A0ABD3EBE1</accession>
<gene>
    <name evidence="3" type="ORF">CASFOL_006828</name>
</gene>
<keyword evidence="4" id="KW-1185">Reference proteome</keyword>
<dbReference type="AlphaFoldDB" id="A0ABD3EBE1"/>
<evidence type="ECO:0000256" key="1">
    <source>
        <dbReference type="SAM" id="MobiDB-lite"/>
    </source>
</evidence>
<dbReference type="EMBL" id="JAVIJP010000007">
    <property type="protein sequence ID" value="KAL3650425.1"/>
    <property type="molecule type" value="Genomic_DNA"/>
</dbReference>
<keyword evidence="2" id="KW-0812">Transmembrane</keyword>
<feature type="compositionally biased region" description="Polar residues" evidence="1">
    <location>
        <begin position="175"/>
        <end position="192"/>
    </location>
</feature>
<protein>
    <submittedName>
        <fullName evidence="3">Uncharacterized protein</fullName>
    </submittedName>
</protein>
<evidence type="ECO:0000256" key="2">
    <source>
        <dbReference type="SAM" id="Phobius"/>
    </source>
</evidence>
<feature type="transmembrane region" description="Helical" evidence="2">
    <location>
        <begin position="118"/>
        <end position="141"/>
    </location>
</feature>
<sequence>MHNAVRSRVAFSLHLSLTRLMHLLIWKAFIGFGNWSLFIAYQVEVYLHPFSANAWQPNNCPQCALWDNGVELGAIGHVTCLLQVLKGHRLANSGLHGIDGNELLKLVRGIQECMKMILLMHSLVVGMFAIVQPAFSLMLAIKVCGTLGIEKWKVVVGCFEPDAQKEAARNHTDPYGSSSSPSIGTLNESSSGPKKAHEI</sequence>
<comment type="caution">
    <text evidence="3">The sequence shown here is derived from an EMBL/GenBank/DDBJ whole genome shotgun (WGS) entry which is preliminary data.</text>
</comment>
<evidence type="ECO:0000313" key="4">
    <source>
        <dbReference type="Proteomes" id="UP001632038"/>
    </source>
</evidence>
<feature type="region of interest" description="Disordered" evidence="1">
    <location>
        <begin position="168"/>
        <end position="199"/>
    </location>
</feature>
<name>A0ABD3EBE1_9LAMI</name>
<proteinExistence type="predicted"/>
<keyword evidence="2" id="KW-1133">Transmembrane helix</keyword>
<organism evidence="3 4">
    <name type="scientific">Castilleja foliolosa</name>
    <dbReference type="NCBI Taxonomy" id="1961234"/>
    <lineage>
        <taxon>Eukaryota</taxon>
        <taxon>Viridiplantae</taxon>
        <taxon>Streptophyta</taxon>
        <taxon>Embryophyta</taxon>
        <taxon>Tracheophyta</taxon>
        <taxon>Spermatophyta</taxon>
        <taxon>Magnoliopsida</taxon>
        <taxon>eudicotyledons</taxon>
        <taxon>Gunneridae</taxon>
        <taxon>Pentapetalae</taxon>
        <taxon>asterids</taxon>
        <taxon>lamiids</taxon>
        <taxon>Lamiales</taxon>
        <taxon>Orobanchaceae</taxon>
        <taxon>Pedicularideae</taxon>
        <taxon>Castillejinae</taxon>
        <taxon>Castilleja</taxon>
    </lineage>
</organism>
<keyword evidence="2" id="KW-0472">Membrane</keyword>
<reference evidence="4" key="1">
    <citation type="journal article" date="2024" name="IScience">
        <title>Strigolactones Initiate the Formation of Haustorium-like Structures in Castilleja.</title>
        <authorList>
            <person name="Buerger M."/>
            <person name="Peterson D."/>
            <person name="Chory J."/>
        </authorList>
    </citation>
    <scope>NUCLEOTIDE SEQUENCE [LARGE SCALE GENOMIC DNA]</scope>
</reference>
<dbReference type="Proteomes" id="UP001632038">
    <property type="component" value="Unassembled WGS sequence"/>
</dbReference>
<feature type="transmembrane region" description="Helical" evidence="2">
    <location>
        <begin position="20"/>
        <end position="41"/>
    </location>
</feature>
<evidence type="ECO:0000313" key="3">
    <source>
        <dbReference type="EMBL" id="KAL3650425.1"/>
    </source>
</evidence>